<dbReference type="PANTHER" id="PTHR22801:SF63">
    <property type="entry name" value="C-TYPE LECTIN DOMAIN-CONTAINING PROTEIN"/>
    <property type="match status" value="1"/>
</dbReference>
<dbReference type="SMART" id="SM00034">
    <property type="entry name" value="CLECT"/>
    <property type="match status" value="1"/>
</dbReference>
<dbReference type="EMBL" id="KB095811">
    <property type="protein sequence ID" value="ESO12893.1"/>
    <property type="molecule type" value="Genomic_DNA"/>
</dbReference>
<gene>
    <name evidence="3" type="primary">20213424</name>
    <name evidence="2" type="ORF">HELRODRAFT_62918</name>
</gene>
<keyword evidence="4" id="KW-1185">Reference proteome</keyword>
<organism evidence="3 4">
    <name type="scientific">Helobdella robusta</name>
    <name type="common">Californian leech</name>
    <dbReference type="NCBI Taxonomy" id="6412"/>
    <lineage>
        <taxon>Eukaryota</taxon>
        <taxon>Metazoa</taxon>
        <taxon>Spiralia</taxon>
        <taxon>Lophotrochozoa</taxon>
        <taxon>Annelida</taxon>
        <taxon>Clitellata</taxon>
        <taxon>Hirudinea</taxon>
        <taxon>Rhynchobdellida</taxon>
        <taxon>Glossiphoniidae</taxon>
        <taxon>Helobdella</taxon>
    </lineage>
</organism>
<dbReference type="Pfam" id="PF00059">
    <property type="entry name" value="Lectin_C"/>
    <property type="match status" value="1"/>
</dbReference>
<dbReference type="InParanoid" id="T1FX76"/>
<dbReference type="AlphaFoldDB" id="T1FX76"/>
<reference evidence="2 4" key="2">
    <citation type="journal article" date="2013" name="Nature">
        <title>Insights into bilaterian evolution from three spiralian genomes.</title>
        <authorList>
            <person name="Simakov O."/>
            <person name="Marletaz F."/>
            <person name="Cho S.J."/>
            <person name="Edsinger-Gonzales E."/>
            <person name="Havlak P."/>
            <person name="Hellsten U."/>
            <person name="Kuo D.H."/>
            <person name="Larsson T."/>
            <person name="Lv J."/>
            <person name="Arendt D."/>
            <person name="Savage R."/>
            <person name="Osoegawa K."/>
            <person name="de Jong P."/>
            <person name="Grimwood J."/>
            <person name="Chapman J.A."/>
            <person name="Shapiro H."/>
            <person name="Aerts A."/>
            <person name="Otillar R.P."/>
            <person name="Terry A.Y."/>
            <person name="Boore J.L."/>
            <person name="Grigoriev I.V."/>
            <person name="Lindberg D.R."/>
            <person name="Seaver E.C."/>
            <person name="Weisblat D.A."/>
            <person name="Putnam N.H."/>
            <person name="Rokhsar D.S."/>
        </authorList>
    </citation>
    <scope>NUCLEOTIDE SEQUENCE</scope>
</reference>
<evidence type="ECO:0000313" key="3">
    <source>
        <dbReference type="EnsemblMetazoa" id="HelroP62918"/>
    </source>
</evidence>
<dbReference type="InterPro" id="IPR016187">
    <property type="entry name" value="CTDL_fold"/>
</dbReference>
<protein>
    <recommendedName>
        <fullName evidence="1">C-type lectin domain-containing protein</fullName>
    </recommendedName>
</protein>
<dbReference type="HOGENOM" id="CLU_120655_0_0_1"/>
<dbReference type="SUPFAM" id="SSF56436">
    <property type="entry name" value="C-type lectin-like"/>
    <property type="match status" value="1"/>
</dbReference>
<dbReference type="InterPro" id="IPR001304">
    <property type="entry name" value="C-type_lectin-like"/>
</dbReference>
<evidence type="ECO:0000259" key="1">
    <source>
        <dbReference type="PROSITE" id="PS50041"/>
    </source>
</evidence>
<name>T1FX76_HELRO</name>
<dbReference type="GeneID" id="20213424"/>
<dbReference type="OrthoDB" id="6285913at2759"/>
<dbReference type="CDD" id="cd00037">
    <property type="entry name" value="CLECT"/>
    <property type="match status" value="1"/>
</dbReference>
<dbReference type="OMA" id="PNDEECA"/>
<reference evidence="3" key="3">
    <citation type="submission" date="2015-06" db="UniProtKB">
        <authorList>
            <consortium name="EnsemblMetazoa"/>
        </authorList>
    </citation>
    <scope>IDENTIFICATION</scope>
</reference>
<evidence type="ECO:0000313" key="2">
    <source>
        <dbReference type="EMBL" id="ESO12893.1"/>
    </source>
</evidence>
<dbReference type="PANTHER" id="PTHR22801">
    <property type="entry name" value="LITHOSTATHINE"/>
    <property type="match status" value="1"/>
</dbReference>
<dbReference type="PROSITE" id="PS50041">
    <property type="entry name" value="C_TYPE_LECTIN_2"/>
    <property type="match status" value="1"/>
</dbReference>
<dbReference type="GO" id="GO:0030246">
    <property type="term" value="F:carbohydrate binding"/>
    <property type="evidence" value="ECO:0000318"/>
    <property type="project" value="GO_Central"/>
</dbReference>
<feature type="domain" description="C-type lectin" evidence="1">
    <location>
        <begin position="8"/>
        <end position="127"/>
    </location>
</feature>
<dbReference type="CTD" id="20213424"/>
<dbReference type="Gene3D" id="3.10.100.10">
    <property type="entry name" value="Mannose-Binding Protein A, subunit A"/>
    <property type="match status" value="1"/>
</dbReference>
<dbReference type="InterPro" id="IPR050801">
    <property type="entry name" value="Ca-Dep_Lectins_ImmuneDev"/>
</dbReference>
<dbReference type="EMBL" id="AMQM01000258">
    <property type="status" value="NOT_ANNOTATED_CDS"/>
    <property type="molecule type" value="Genomic_DNA"/>
</dbReference>
<dbReference type="GO" id="GO:0006955">
    <property type="term" value="P:immune response"/>
    <property type="evidence" value="ECO:0000318"/>
    <property type="project" value="GO_Central"/>
</dbReference>
<dbReference type="RefSeq" id="XP_009009613.1">
    <property type="nucleotide sequence ID" value="XM_009011365.1"/>
</dbReference>
<dbReference type="Proteomes" id="UP000015101">
    <property type="component" value="Unassembled WGS sequence"/>
</dbReference>
<evidence type="ECO:0000313" key="4">
    <source>
        <dbReference type="Proteomes" id="UP000015101"/>
    </source>
</evidence>
<dbReference type="KEGG" id="hro:HELRODRAFT_62918"/>
<dbReference type="EnsemblMetazoa" id="HelroT62918">
    <property type="protein sequence ID" value="HelroP62918"/>
    <property type="gene ID" value="HelroG62918"/>
</dbReference>
<dbReference type="InterPro" id="IPR016186">
    <property type="entry name" value="C-type_lectin-like/link_sf"/>
</dbReference>
<proteinExistence type="predicted"/>
<accession>T1FX76</accession>
<reference evidence="4" key="1">
    <citation type="submission" date="2012-12" db="EMBL/GenBank/DDBJ databases">
        <authorList>
            <person name="Hellsten U."/>
            <person name="Grimwood J."/>
            <person name="Chapman J.A."/>
            <person name="Shapiro H."/>
            <person name="Aerts A."/>
            <person name="Otillar R.P."/>
            <person name="Terry A.Y."/>
            <person name="Boore J.L."/>
            <person name="Simakov O."/>
            <person name="Marletaz F."/>
            <person name="Cho S.-J."/>
            <person name="Edsinger-Gonzales E."/>
            <person name="Havlak P."/>
            <person name="Kuo D.-H."/>
            <person name="Larsson T."/>
            <person name="Lv J."/>
            <person name="Arendt D."/>
            <person name="Savage R."/>
            <person name="Osoegawa K."/>
            <person name="de Jong P."/>
            <person name="Lindberg D.R."/>
            <person name="Seaver E.C."/>
            <person name="Weisblat D.A."/>
            <person name="Putnam N.H."/>
            <person name="Grigoriev I.V."/>
            <person name="Rokhsar D.S."/>
        </authorList>
    </citation>
    <scope>NUCLEOTIDE SEQUENCE</scope>
</reference>
<sequence length="129" mass="14333">CPNGFSGVGGRCITVVDRQMNWDDAANECIKLGASLAIVDTPAVIQGLSDFLGNNYKGFDAFNWKIFRASMFLDEICAFRNVTEAKNWAPGEPNNLGDEGCVEFRRYGEKFMFNDLSCSLKNCLLCQLL</sequence>
<dbReference type="GO" id="GO:0038187">
    <property type="term" value="F:pattern recognition receptor activity"/>
    <property type="evidence" value="ECO:0000318"/>
    <property type="project" value="GO_Central"/>
</dbReference>
<dbReference type="GO" id="GO:0009897">
    <property type="term" value="C:external side of plasma membrane"/>
    <property type="evidence" value="ECO:0000318"/>
    <property type="project" value="GO_Central"/>
</dbReference>